<sequence length="33" mass="3470">MAQIVGICLSGVCLSLKSAKTNICKVLIVIHLT</sequence>
<proteinExistence type="predicted"/>
<dbReference type="AlphaFoldDB" id="A0A746UPP4"/>
<name>A0A746UPP4_SALER</name>
<dbReference type="EMBL" id="DAAVCC010000001">
    <property type="protein sequence ID" value="HAF4178042.1"/>
    <property type="molecule type" value="Genomic_DNA"/>
</dbReference>
<evidence type="ECO:0000313" key="1">
    <source>
        <dbReference type="EMBL" id="HAF4178042.1"/>
    </source>
</evidence>
<reference evidence="1" key="2">
    <citation type="submission" date="2020-02" db="EMBL/GenBank/DDBJ databases">
        <authorList>
            <consortium name="NCBI Pathogen Detection Project"/>
        </authorList>
    </citation>
    <scope>NUCLEOTIDE SEQUENCE</scope>
    <source>
        <strain evidence="1">MA.JE_S09-001708</strain>
    </source>
</reference>
<protein>
    <submittedName>
        <fullName evidence="1">Uncharacterized protein</fullName>
    </submittedName>
</protein>
<gene>
    <name evidence="1" type="ORF">G8J39_000431</name>
</gene>
<reference evidence="1" key="1">
    <citation type="journal article" date="2018" name="Genome Biol.">
        <title>SKESA: strategic k-mer extension for scrupulous assemblies.</title>
        <authorList>
            <person name="Souvorov A."/>
            <person name="Agarwala R."/>
            <person name="Lipman D.J."/>
        </authorList>
    </citation>
    <scope>NUCLEOTIDE SEQUENCE</scope>
    <source>
        <strain evidence="1">MA.JE_S09-001708</strain>
    </source>
</reference>
<accession>A0A746UPP4</accession>
<organism evidence="1">
    <name type="scientific">Salmonella enterica</name>
    <name type="common">Salmonella choleraesuis</name>
    <dbReference type="NCBI Taxonomy" id="28901"/>
    <lineage>
        <taxon>Bacteria</taxon>
        <taxon>Pseudomonadati</taxon>
        <taxon>Pseudomonadota</taxon>
        <taxon>Gammaproteobacteria</taxon>
        <taxon>Enterobacterales</taxon>
        <taxon>Enterobacteriaceae</taxon>
        <taxon>Salmonella</taxon>
    </lineage>
</organism>
<comment type="caution">
    <text evidence="1">The sequence shown here is derived from an EMBL/GenBank/DDBJ whole genome shotgun (WGS) entry which is preliminary data.</text>
</comment>